<dbReference type="InterPro" id="IPR009659">
    <property type="entry name" value="DUF1249"/>
</dbReference>
<evidence type="ECO:0000313" key="2">
    <source>
        <dbReference type="Proteomes" id="UP000324973"/>
    </source>
</evidence>
<dbReference type="PANTHER" id="PTHR38774:SF1">
    <property type="entry name" value="CYTOPLASMIC PROTEIN"/>
    <property type="match status" value="1"/>
</dbReference>
<comment type="caution">
    <text evidence="1">The sequence shown here is derived from an EMBL/GenBank/DDBJ whole genome shotgun (WGS) entry which is preliminary data.</text>
</comment>
<sequence length="172" mass="19277">MHEVAARNAVIPRLGRFGWLMALYAENFRRMTRLFEPADLEAGRYVSTIGDGLDVQLDVLHQHVYTTELRLTYGVIDPVTGEPDPSAFLRLYRDAKQAEATHCYVGRRWQDVIGMYPPPAEVLDHRMRMNTFLGKWLQYLAESGHGVATLRRCGEAAEAGVGAATAWTPSQG</sequence>
<dbReference type="RefSeq" id="WP_149104620.1">
    <property type="nucleotide sequence ID" value="NZ_VTFT01000002.1"/>
</dbReference>
<dbReference type="OrthoDB" id="9793663at2"/>
<organism evidence="1 2">
    <name type="scientific">Luteimonas viscosa</name>
    <dbReference type="NCBI Taxonomy" id="1132694"/>
    <lineage>
        <taxon>Bacteria</taxon>
        <taxon>Pseudomonadati</taxon>
        <taxon>Pseudomonadota</taxon>
        <taxon>Gammaproteobacteria</taxon>
        <taxon>Lysobacterales</taxon>
        <taxon>Lysobacteraceae</taxon>
        <taxon>Luteimonas</taxon>
    </lineage>
</organism>
<keyword evidence="2" id="KW-1185">Reference proteome</keyword>
<gene>
    <name evidence="1" type="ORF">FZO89_17050</name>
</gene>
<dbReference type="PANTHER" id="PTHR38774">
    <property type="entry name" value="CYTOPLASMIC PROTEIN-RELATED"/>
    <property type="match status" value="1"/>
</dbReference>
<evidence type="ECO:0000313" key="1">
    <source>
        <dbReference type="EMBL" id="TYT23921.1"/>
    </source>
</evidence>
<proteinExistence type="predicted"/>
<dbReference type="EMBL" id="VTFT01000002">
    <property type="protein sequence ID" value="TYT23921.1"/>
    <property type="molecule type" value="Genomic_DNA"/>
</dbReference>
<accession>A0A5D4XJ95</accession>
<dbReference type="Pfam" id="PF06853">
    <property type="entry name" value="DUF1249"/>
    <property type="match status" value="1"/>
</dbReference>
<dbReference type="AlphaFoldDB" id="A0A5D4XJ95"/>
<protein>
    <submittedName>
        <fullName evidence="1">DUF1249 domain-containing protein</fullName>
    </submittedName>
</protein>
<reference evidence="1 2" key="1">
    <citation type="submission" date="2019-08" db="EMBL/GenBank/DDBJ databases">
        <title>Luteimonas viscosus sp. nov., isolated from soil of a sunflower field.</title>
        <authorList>
            <person name="Jianli Z."/>
            <person name="Ying Z."/>
        </authorList>
    </citation>
    <scope>NUCLEOTIDE SEQUENCE [LARGE SCALE GENOMIC DNA]</scope>
    <source>
        <strain evidence="1 2">XBU10</strain>
    </source>
</reference>
<dbReference type="Proteomes" id="UP000324973">
    <property type="component" value="Unassembled WGS sequence"/>
</dbReference>
<name>A0A5D4XJ95_9GAMM</name>